<dbReference type="SMART" id="SM00382">
    <property type="entry name" value="AAA"/>
    <property type="match status" value="1"/>
</dbReference>
<dbReference type="OrthoDB" id="9802264at2"/>
<feature type="domain" description="ABC transporter" evidence="5">
    <location>
        <begin position="5"/>
        <end position="235"/>
    </location>
</feature>
<sequence length="358" mass="39693">MKPFLEIRNIRKEYGPVVAVHNVKLDVGRGEFMTFLGPSGSGKSTTLYILAGFEQPTRGDILLDGRTILDTPSHRRNIGMVFQRYTLFPHLSVGDNIAFPLKVRGWSKAAVTERVRQMLSLVRLEGFEDRRPAQMSGGQQQRVALARALAYDPPVLLMDEPLSALDKKLREEIQYEIRRIHQQTEVTVLYVTHDQEEALRLSDRISVFSRGVIDQIGTGEELYANPATRFVAEFIGDSDFIPCRLLATRNGRADVSLGDDLAVCDVPLHGAPAGQEKVELMLRPERISLSGRKTDRGLAATVEDITFLGNNIHVSTRTGESTSISVRVPFGHEAMSGVQRGSPVWLTFDAGAAHVFGQ</sequence>
<evidence type="ECO:0000256" key="2">
    <source>
        <dbReference type="ARBA" id="ARBA00022448"/>
    </source>
</evidence>
<dbReference type="InterPro" id="IPR013611">
    <property type="entry name" value="Transp-assoc_OB_typ2"/>
</dbReference>
<dbReference type="FunFam" id="3.40.50.300:FF:000425">
    <property type="entry name" value="Probable ABC transporter, ATP-binding subunit"/>
    <property type="match status" value="1"/>
</dbReference>
<dbReference type="InterPro" id="IPR017871">
    <property type="entry name" value="ABC_transporter-like_CS"/>
</dbReference>
<dbReference type="AlphaFoldDB" id="A0A4Q2TJT6"/>
<evidence type="ECO:0000256" key="4">
    <source>
        <dbReference type="ARBA" id="ARBA00022840"/>
    </source>
</evidence>
<keyword evidence="7" id="KW-1185">Reference proteome</keyword>
<dbReference type="SUPFAM" id="SSF50331">
    <property type="entry name" value="MOP-like"/>
    <property type="match status" value="1"/>
</dbReference>
<dbReference type="GO" id="GO:0043190">
    <property type="term" value="C:ATP-binding cassette (ABC) transporter complex"/>
    <property type="evidence" value="ECO:0007669"/>
    <property type="project" value="InterPro"/>
</dbReference>
<evidence type="ECO:0000313" key="6">
    <source>
        <dbReference type="EMBL" id="RYC20179.1"/>
    </source>
</evidence>
<proteinExistence type="inferred from homology"/>
<dbReference type="Proteomes" id="UP000291088">
    <property type="component" value="Unassembled WGS sequence"/>
</dbReference>
<evidence type="ECO:0000259" key="5">
    <source>
        <dbReference type="PROSITE" id="PS50893"/>
    </source>
</evidence>
<keyword evidence="3" id="KW-0547">Nucleotide-binding</keyword>
<accession>A0A4Q2TJT6</accession>
<dbReference type="Gene3D" id="3.40.50.300">
    <property type="entry name" value="P-loop containing nucleotide triphosphate hydrolases"/>
    <property type="match status" value="1"/>
</dbReference>
<organism evidence="6 7">
    <name type="scientific">Ciceribacter ferrooxidans</name>
    <dbReference type="NCBI Taxonomy" id="2509717"/>
    <lineage>
        <taxon>Bacteria</taxon>
        <taxon>Pseudomonadati</taxon>
        <taxon>Pseudomonadota</taxon>
        <taxon>Alphaproteobacteria</taxon>
        <taxon>Hyphomicrobiales</taxon>
        <taxon>Rhizobiaceae</taxon>
        <taxon>Ciceribacter</taxon>
    </lineage>
</organism>
<keyword evidence="2" id="KW-0813">Transport</keyword>
<dbReference type="GO" id="GO:0016887">
    <property type="term" value="F:ATP hydrolysis activity"/>
    <property type="evidence" value="ECO:0007669"/>
    <property type="project" value="InterPro"/>
</dbReference>
<dbReference type="SUPFAM" id="SSF52540">
    <property type="entry name" value="P-loop containing nucleoside triphosphate hydrolases"/>
    <property type="match status" value="1"/>
</dbReference>
<dbReference type="GO" id="GO:0015697">
    <property type="term" value="P:quaternary ammonium group transport"/>
    <property type="evidence" value="ECO:0007669"/>
    <property type="project" value="UniProtKB-ARBA"/>
</dbReference>
<reference evidence="6 7" key="1">
    <citation type="submission" date="2019-01" db="EMBL/GenBank/DDBJ databases">
        <authorList>
            <person name="Deng T."/>
        </authorList>
    </citation>
    <scope>NUCLEOTIDE SEQUENCE [LARGE SCALE GENOMIC DNA]</scope>
    <source>
        <strain evidence="6 7">F8825</strain>
    </source>
</reference>
<name>A0A4Q2TJT6_9HYPH</name>
<comment type="caution">
    <text evidence="6">The sequence shown here is derived from an EMBL/GenBank/DDBJ whole genome shotgun (WGS) entry which is preliminary data.</text>
</comment>
<evidence type="ECO:0000313" key="7">
    <source>
        <dbReference type="Proteomes" id="UP000291088"/>
    </source>
</evidence>
<dbReference type="Pfam" id="PF08402">
    <property type="entry name" value="TOBE_2"/>
    <property type="match status" value="1"/>
</dbReference>
<dbReference type="PROSITE" id="PS50893">
    <property type="entry name" value="ABC_TRANSPORTER_2"/>
    <property type="match status" value="1"/>
</dbReference>
<keyword evidence="4 6" id="KW-0067">ATP-binding</keyword>
<dbReference type="PROSITE" id="PS00211">
    <property type="entry name" value="ABC_TRANSPORTER_1"/>
    <property type="match status" value="1"/>
</dbReference>
<dbReference type="InterPro" id="IPR050093">
    <property type="entry name" value="ABC_SmlMolc_Importer"/>
</dbReference>
<evidence type="ECO:0000256" key="1">
    <source>
        <dbReference type="ARBA" id="ARBA00005417"/>
    </source>
</evidence>
<dbReference type="Pfam" id="PF00005">
    <property type="entry name" value="ABC_tran"/>
    <property type="match status" value="1"/>
</dbReference>
<dbReference type="InterPro" id="IPR003439">
    <property type="entry name" value="ABC_transporter-like_ATP-bd"/>
</dbReference>
<comment type="similarity">
    <text evidence="1">Belongs to the ABC transporter superfamily.</text>
</comment>
<dbReference type="EMBL" id="SDVB01000128">
    <property type="protein sequence ID" value="RYC20179.1"/>
    <property type="molecule type" value="Genomic_DNA"/>
</dbReference>
<gene>
    <name evidence="6" type="ORF">EUU22_04110</name>
</gene>
<dbReference type="PANTHER" id="PTHR42781:SF4">
    <property type="entry name" value="SPERMIDINE_PUTRESCINE IMPORT ATP-BINDING PROTEIN POTA"/>
    <property type="match status" value="1"/>
</dbReference>
<dbReference type="RefSeq" id="WP_129330813.1">
    <property type="nucleotide sequence ID" value="NZ_SDVB01000128.1"/>
</dbReference>
<dbReference type="GO" id="GO:0005524">
    <property type="term" value="F:ATP binding"/>
    <property type="evidence" value="ECO:0007669"/>
    <property type="project" value="UniProtKB-KW"/>
</dbReference>
<dbReference type="Gene3D" id="2.40.50.140">
    <property type="entry name" value="Nucleic acid-binding proteins"/>
    <property type="match status" value="1"/>
</dbReference>
<dbReference type="InterPro" id="IPR027417">
    <property type="entry name" value="P-loop_NTPase"/>
</dbReference>
<evidence type="ECO:0000256" key="3">
    <source>
        <dbReference type="ARBA" id="ARBA00022741"/>
    </source>
</evidence>
<dbReference type="InterPro" id="IPR012340">
    <property type="entry name" value="NA-bd_OB-fold"/>
</dbReference>
<protein>
    <submittedName>
        <fullName evidence="6">ABC transporter ATP-binding protein</fullName>
    </submittedName>
</protein>
<dbReference type="PANTHER" id="PTHR42781">
    <property type="entry name" value="SPERMIDINE/PUTRESCINE IMPORT ATP-BINDING PROTEIN POTA"/>
    <property type="match status" value="1"/>
</dbReference>
<dbReference type="InterPro" id="IPR003593">
    <property type="entry name" value="AAA+_ATPase"/>
</dbReference>
<dbReference type="InterPro" id="IPR008995">
    <property type="entry name" value="Mo/tungstate-bd_C_term_dom"/>
</dbReference>
<dbReference type="GO" id="GO:0022857">
    <property type="term" value="F:transmembrane transporter activity"/>
    <property type="evidence" value="ECO:0007669"/>
    <property type="project" value="InterPro"/>
</dbReference>